<sequence>MESKIAPIASHAEGGSFVSRIVNTSAVVERLPVGVLVCGLTPGKAIEILFINKFARDIFTTDTNLVAPCPIEALWGSGENYILSGQVQETFRSQRRSNFEWSVRHGAVERYLSSQLIPLKDHTGMVYQVICTVEDQTAEKLAERNLLHHAFHDALTGLPNRVLFRNKLEEAVSRPMGDDKEIGCAVLIVNIDRFQQINDSFGHSAGDRFLVAMAATLRRCIRSTDTLARFSGDEFAILVGKCRDLEEVNLVSGRIHEAMELPYDLDGNEVFTSVSIGVATTLSSSTHPEDLIRDADFAMHRAKAAGKARTEIYQRDSHQRVRSQFHLETELRRAVERDDLELYYQPIVDLKTSQIHGFEALTRWHHKERGFVSPAEFIPLAEETGVIVALGRWATRTACAQIRTWMDAYGTEKVMPINVNVSGIQFARDDVAAMVEASLEEYQVPGEWLRIELTESAIMANPVRISESLSRLRRLGVKVALDDFGTGYSSLNYIHQFPIDVIKIDRSFINQLQFDNEPYKILSMIGLLAKSLGLEVVAEGLEDIDHIQMLADLDFNFAQGFYFSKPMPASDVGNLISGRLPWLK</sequence>
<feature type="domain" description="GGDEF" evidence="2">
    <location>
        <begin position="182"/>
        <end position="315"/>
    </location>
</feature>
<dbReference type="Pfam" id="PF00990">
    <property type="entry name" value="GGDEF"/>
    <property type="match status" value="1"/>
</dbReference>
<dbReference type="PANTHER" id="PTHR44757:SF2">
    <property type="entry name" value="BIOFILM ARCHITECTURE MAINTENANCE PROTEIN MBAA"/>
    <property type="match status" value="1"/>
</dbReference>
<dbReference type="AlphaFoldDB" id="A0AAF0BKB2"/>
<dbReference type="InterPro" id="IPR001633">
    <property type="entry name" value="EAL_dom"/>
</dbReference>
<dbReference type="SUPFAM" id="SSF141868">
    <property type="entry name" value="EAL domain-like"/>
    <property type="match status" value="1"/>
</dbReference>
<gene>
    <name evidence="3" type="ORF">PH603_09420</name>
</gene>
<dbReference type="Proteomes" id="UP001217500">
    <property type="component" value="Chromosome"/>
</dbReference>
<dbReference type="CDD" id="cd01948">
    <property type="entry name" value="EAL"/>
    <property type="match status" value="1"/>
</dbReference>
<dbReference type="InterPro" id="IPR035919">
    <property type="entry name" value="EAL_sf"/>
</dbReference>
<dbReference type="InterPro" id="IPR029787">
    <property type="entry name" value="Nucleotide_cyclase"/>
</dbReference>
<organism evidence="3 4">
    <name type="scientific">Gimibacter soli</name>
    <dbReference type="NCBI Taxonomy" id="3024400"/>
    <lineage>
        <taxon>Bacteria</taxon>
        <taxon>Pseudomonadati</taxon>
        <taxon>Pseudomonadota</taxon>
        <taxon>Alphaproteobacteria</taxon>
        <taxon>Kordiimonadales</taxon>
        <taxon>Temperatibacteraceae</taxon>
        <taxon>Gimibacter</taxon>
    </lineage>
</organism>
<dbReference type="PROSITE" id="PS50887">
    <property type="entry name" value="GGDEF"/>
    <property type="match status" value="1"/>
</dbReference>
<dbReference type="Gene3D" id="3.20.20.450">
    <property type="entry name" value="EAL domain"/>
    <property type="match status" value="1"/>
</dbReference>
<dbReference type="PANTHER" id="PTHR44757">
    <property type="entry name" value="DIGUANYLATE CYCLASE DGCP"/>
    <property type="match status" value="1"/>
</dbReference>
<name>A0AAF0BKB2_9PROT</name>
<dbReference type="SMART" id="SM00267">
    <property type="entry name" value="GGDEF"/>
    <property type="match status" value="1"/>
</dbReference>
<dbReference type="Gene3D" id="3.30.70.270">
    <property type="match status" value="1"/>
</dbReference>
<feature type="domain" description="EAL" evidence="1">
    <location>
        <begin position="324"/>
        <end position="580"/>
    </location>
</feature>
<evidence type="ECO:0000259" key="1">
    <source>
        <dbReference type="PROSITE" id="PS50883"/>
    </source>
</evidence>
<evidence type="ECO:0000313" key="4">
    <source>
        <dbReference type="Proteomes" id="UP001217500"/>
    </source>
</evidence>
<dbReference type="SUPFAM" id="SSF55073">
    <property type="entry name" value="Nucleotide cyclase"/>
    <property type="match status" value="1"/>
</dbReference>
<accession>A0AAF0BKB2</accession>
<proteinExistence type="predicted"/>
<dbReference type="InterPro" id="IPR052155">
    <property type="entry name" value="Biofilm_reg_signaling"/>
</dbReference>
<dbReference type="CDD" id="cd01949">
    <property type="entry name" value="GGDEF"/>
    <property type="match status" value="1"/>
</dbReference>
<keyword evidence="4" id="KW-1185">Reference proteome</keyword>
<dbReference type="Pfam" id="PF00563">
    <property type="entry name" value="EAL"/>
    <property type="match status" value="1"/>
</dbReference>
<dbReference type="EMBL" id="CP116805">
    <property type="protein sequence ID" value="WCL52757.1"/>
    <property type="molecule type" value="Genomic_DNA"/>
</dbReference>
<evidence type="ECO:0000313" key="3">
    <source>
        <dbReference type="EMBL" id="WCL52757.1"/>
    </source>
</evidence>
<dbReference type="PROSITE" id="PS50883">
    <property type="entry name" value="EAL"/>
    <property type="match status" value="1"/>
</dbReference>
<dbReference type="RefSeq" id="WP_289502151.1">
    <property type="nucleotide sequence ID" value="NZ_CP116805.1"/>
</dbReference>
<evidence type="ECO:0000259" key="2">
    <source>
        <dbReference type="PROSITE" id="PS50887"/>
    </source>
</evidence>
<dbReference type="InterPro" id="IPR000160">
    <property type="entry name" value="GGDEF_dom"/>
</dbReference>
<dbReference type="NCBIfam" id="TIGR00254">
    <property type="entry name" value="GGDEF"/>
    <property type="match status" value="1"/>
</dbReference>
<protein>
    <submittedName>
        <fullName evidence="3">Bifunctional diguanylate cyclase/phosphodiesterase</fullName>
    </submittedName>
</protein>
<reference evidence="3" key="1">
    <citation type="submission" date="2023-01" db="EMBL/GenBank/DDBJ databases">
        <title>The genome sequence of Kordiimonadaceae bacterium 6D33.</title>
        <authorList>
            <person name="Liu Y."/>
        </authorList>
    </citation>
    <scope>NUCLEOTIDE SEQUENCE</scope>
    <source>
        <strain evidence="3">6D33</strain>
    </source>
</reference>
<dbReference type="Gene3D" id="3.30.450.20">
    <property type="entry name" value="PAS domain"/>
    <property type="match status" value="1"/>
</dbReference>
<dbReference type="InterPro" id="IPR043128">
    <property type="entry name" value="Rev_trsase/Diguanyl_cyclase"/>
</dbReference>
<dbReference type="KEGG" id="gso:PH603_09420"/>
<dbReference type="SMART" id="SM00052">
    <property type="entry name" value="EAL"/>
    <property type="match status" value="1"/>
</dbReference>